<keyword evidence="4" id="KW-1185">Reference proteome</keyword>
<dbReference type="CDD" id="cd16935">
    <property type="entry name" value="HATPase_AgrC-ComD-like"/>
    <property type="match status" value="1"/>
</dbReference>
<feature type="transmembrane region" description="Helical" evidence="1">
    <location>
        <begin position="158"/>
        <end position="178"/>
    </location>
</feature>
<feature type="domain" description="Sensor histidine kinase NatK-like C-terminal" evidence="2">
    <location>
        <begin position="326"/>
        <end position="427"/>
    </location>
</feature>
<organism evidence="3 4">
    <name type="scientific">Erysipelothrix larvae</name>
    <dbReference type="NCBI Taxonomy" id="1514105"/>
    <lineage>
        <taxon>Bacteria</taxon>
        <taxon>Bacillati</taxon>
        <taxon>Bacillota</taxon>
        <taxon>Erysipelotrichia</taxon>
        <taxon>Erysipelotrichales</taxon>
        <taxon>Erysipelotrichaceae</taxon>
        <taxon>Erysipelothrix</taxon>
    </lineage>
</organism>
<dbReference type="KEGG" id="erl:AOC36_10480"/>
<dbReference type="SUPFAM" id="SSF55874">
    <property type="entry name" value="ATPase domain of HSP90 chaperone/DNA topoisomerase II/histidine kinase"/>
    <property type="match status" value="1"/>
</dbReference>
<dbReference type="Pfam" id="PF14501">
    <property type="entry name" value="HATPase_c_5"/>
    <property type="match status" value="1"/>
</dbReference>
<proteinExistence type="predicted"/>
<sequence>MNGSLLLYFMDYILSALFTLLLYRFGALFLRKRHLKDHEIWLVSAVFSVLVYLFLISPVTLLQEQLFIFPLSFLFLSILFNDRKSITLLVTTTFIILLVVLSVCSILITLDYLNLDLKDFYAQGRVRTYSLLISRGMMLIGVELLSRGWKKRWTNPFLTSRGIIWFFIFSFLLVSFLFESFFENGGVDVYYTMPYMVAIFVLFIAISLILIAQFIRNKSKLIETQDLLEEAHFQQQASSKTLEHYLNIMQTKHDLKNHLIVVRHLIETDKNHEALEYLKSLQSLDAFKLHVSTDNAIINAILNAKISNNLDINFKVTLTFDTFSFKPLYLSTILGNALDNAIEAVKHLEESKRRIEVVIGENDQYGKITITNPYNGKLRMIDGKVYSTKLNNGDGTGLSSIHKVVDEMGGKIEIKTDNNQFQVSVLLTK</sequence>
<dbReference type="RefSeq" id="WP_067634054.1">
    <property type="nucleotide sequence ID" value="NZ_CP013213.1"/>
</dbReference>
<evidence type="ECO:0000259" key="2">
    <source>
        <dbReference type="Pfam" id="PF14501"/>
    </source>
</evidence>
<dbReference type="PANTHER" id="PTHR40448">
    <property type="entry name" value="TWO-COMPONENT SENSOR HISTIDINE KINASE"/>
    <property type="match status" value="1"/>
</dbReference>
<evidence type="ECO:0000313" key="4">
    <source>
        <dbReference type="Proteomes" id="UP000063781"/>
    </source>
</evidence>
<keyword evidence="1" id="KW-0472">Membrane</keyword>
<feature type="transmembrane region" description="Helical" evidence="1">
    <location>
        <begin position="88"/>
        <end position="108"/>
    </location>
</feature>
<dbReference type="Gene3D" id="3.30.565.10">
    <property type="entry name" value="Histidine kinase-like ATPase, C-terminal domain"/>
    <property type="match status" value="1"/>
</dbReference>
<reference evidence="3 4" key="1">
    <citation type="submission" date="2015-10" db="EMBL/GenBank/DDBJ databases">
        <title>Erysipelothrix larvae sp. LV19 isolated from the larval gut of the rhinoceros beetle, Trypoxylus dichotomus.</title>
        <authorList>
            <person name="Lim S."/>
            <person name="Kim B.-C."/>
        </authorList>
    </citation>
    <scope>NUCLEOTIDE SEQUENCE [LARGE SCALE GENOMIC DNA]</scope>
    <source>
        <strain evidence="3 4">LV19</strain>
    </source>
</reference>
<dbReference type="OrthoDB" id="1654205at2"/>
<keyword evidence="1" id="KW-0812">Transmembrane</keyword>
<feature type="transmembrane region" description="Helical" evidence="1">
    <location>
        <begin position="190"/>
        <end position="212"/>
    </location>
</feature>
<feature type="transmembrane region" description="Helical" evidence="1">
    <location>
        <begin position="40"/>
        <end position="59"/>
    </location>
</feature>
<dbReference type="AlphaFoldDB" id="A0A109UHK1"/>
<evidence type="ECO:0000256" key="1">
    <source>
        <dbReference type="SAM" id="Phobius"/>
    </source>
</evidence>
<dbReference type="EMBL" id="CP013213">
    <property type="protein sequence ID" value="AMC94382.1"/>
    <property type="molecule type" value="Genomic_DNA"/>
</dbReference>
<feature type="transmembrane region" description="Helical" evidence="1">
    <location>
        <begin position="6"/>
        <end position="28"/>
    </location>
</feature>
<name>A0A109UHK1_9FIRM</name>
<keyword evidence="1" id="KW-1133">Transmembrane helix</keyword>
<dbReference type="PANTHER" id="PTHR40448:SF1">
    <property type="entry name" value="TWO-COMPONENT SENSOR HISTIDINE KINASE"/>
    <property type="match status" value="1"/>
</dbReference>
<dbReference type="GO" id="GO:0042802">
    <property type="term" value="F:identical protein binding"/>
    <property type="evidence" value="ECO:0007669"/>
    <property type="project" value="TreeGrafter"/>
</dbReference>
<feature type="transmembrane region" description="Helical" evidence="1">
    <location>
        <begin position="128"/>
        <end position="146"/>
    </location>
</feature>
<accession>A0A109UHK1</accession>
<dbReference type="STRING" id="1514105.AOC36_10480"/>
<dbReference type="Proteomes" id="UP000063781">
    <property type="component" value="Chromosome"/>
</dbReference>
<protein>
    <recommendedName>
        <fullName evidence="2">Sensor histidine kinase NatK-like C-terminal domain-containing protein</fullName>
    </recommendedName>
</protein>
<feature type="transmembrane region" description="Helical" evidence="1">
    <location>
        <begin position="65"/>
        <end position="81"/>
    </location>
</feature>
<evidence type="ECO:0000313" key="3">
    <source>
        <dbReference type="EMBL" id="AMC94382.1"/>
    </source>
</evidence>
<gene>
    <name evidence="3" type="ORF">AOC36_10480</name>
</gene>
<dbReference type="InterPro" id="IPR032834">
    <property type="entry name" value="NatK-like_C"/>
</dbReference>
<dbReference type="InterPro" id="IPR036890">
    <property type="entry name" value="HATPase_C_sf"/>
</dbReference>